<dbReference type="PANTHER" id="PTHR38113">
    <property type="match status" value="1"/>
</dbReference>
<sequence>TKASGKPLYIVVNDKSHRLGIRVPHPIHAAVLATSAQTADTRRLAVAARDAAALDSARTALHRLFPAIPPAAATQVLGHAFQKFSGRVGRTAQMGLEEKVRLAVRAHVRHVETEYEGLLKSGLGRKEARRKVWGKVEEVVRGW</sequence>
<feature type="domain" description="DUF2293" evidence="1">
    <location>
        <begin position="60"/>
        <end position="143"/>
    </location>
</feature>
<keyword evidence="3" id="KW-1185">Reference proteome</keyword>
<protein>
    <recommendedName>
        <fullName evidence="1">DUF2293 domain-containing protein</fullName>
    </recommendedName>
</protein>
<feature type="non-terminal residue" evidence="2">
    <location>
        <position position="143"/>
    </location>
</feature>
<name>A0A6A5YCX5_9PEZI</name>
<evidence type="ECO:0000259" key="1">
    <source>
        <dbReference type="Pfam" id="PF10056"/>
    </source>
</evidence>
<gene>
    <name evidence="2" type="ORF">K490DRAFT_10644</name>
</gene>
<dbReference type="EMBL" id="ML978715">
    <property type="protein sequence ID" value="KAF2088800.1"/>
    <property type="molecule type" value="Genomic_DNA"/>
</dbReference>
<evidence type="ECO:0000313" key="3">
    <source>
        <dbReference type="Proteomes" id="UP000799776"/>
    </source>
</evidence>
<proteinExistence type="predicted"/>
<dbReference type="InterPro" id="IPR018744">
    <property type="entry name" value="DUF2293"/>
</dbReference>
<dbReference type="OrthoDB" id="5381833at2759"/>
<dbReference type="AlphaFoldDB" id="A0A6A5YCX5"/>
<dbReference type="Proteomes" id="UP000799776">
    <property type="component" value="Unassembled WGS sequence"/>
</dbReference>
<dbReference type="PANTHER" id="PTHR38113:SF2">
    <property type="entry name" value="DUF2293 DOMAIN-CONTAINING PROTEIN"/>
    <property type="match status" value="1"/>
</dbReference>
<evidence type="ECO:0000313" key="2">
    <source>
        <dbReference type="EMBL" id="KAF2088800.1"/>
    </source>
</evidence>
<dbReference type="Pfam" id="PF10056">
    <property type="entry name" value="DUF2293"/>
    <property type="match status" value="1"/>
</dbReference>
<feature type="non-terminal residue" evidence="2">
    <location>
        <position position="1"/>
    </location>
</feature>
<reference evidence="2" key="1">
    <citation type="journal article" date="2020" name="Stud. Mycol.">
        <title>101 Dothideomycetes genomes: a test case for predicting lifestyles and emergence of pathogens.</title>
        <authorList>
            <person name="Haridas S."/>
            <person name="Albert R."/>
            <person name="Binder M."/>
            <person name="Bloem J."/>
            <person name="Labutti K."/>
            <person name="Salamov A."/>
            <person name="Andreopoulos B."/>
            <person name="Baker S."/>
            <person name="Barry K."/>
            <person name="Bills G."/>
            <person name="Bluhm B."/>
            <person name="Cannon C."/>
            <person name="Castanera R."/>
            <person name="Culley D."/>
            <person name="Daum C."/>
            <person name="Ezra D."/>
            <person name="Gonzalez J."/>
            <person name="Henrissat B."/>
            <person name="Kuo A."/>
            <person name="Liang C."/>
            <person name="Lipzen A."/>
            <person name="Lutzoni F."/>
            <person name="Magnuson J."/>
            <person name="Mondo S."/>
            <person name="Nolan M."/>
            <person name="Ohm R."/>
            <person name="Pangilinan J."/>
            <person name="Park H.-J."/>
            <person name="Ramirez L."/>
            <person name="Alfaro M."/>
            <person name="Sun H."/>
            <person name="Tritt A."/>
            <person name="Yoshinaga Y."/>
            <person name="Zwiers L.-H."/>
            <person name="Turgeon B."/>
            <person name="Goodwin S."/>
            <person name="Spatafora J."/>
            <person name="Crous P."/>
            <person name="Grigoriev I."/>
        </authorList>
    </citation>
    <scope>NUCLEOTIDE SEQUENCE</scope>
    <source>
        <strain evidence="2">CBS 121410</strain>
    </source>
</reference>
<organism evidence="2 3">
    <name type="scientific">Saccharata proteae CBS 121410</name>
    <dbReference type="NCBI Taxonomy" id="1314787"/>
    <lineage>
        <taxon>Eukaryota</taxon>
        <taxon>Fungi</taxon>
        <taxon>Dikarya</taxon>
        <taxon>Ascomycota</taxon>
        <taxon>Pezizomycotina</taxon>
        <taxon>Dothideomycetes</taxon>
        <taxon>Dothideomycetes incertae sedis</taxon>
        <taxon>Botryosphaeriales</taxon>
        <taxon>Saccharataceae</taxon>
        <taxon>Saccharata</taxon>
    </lineage>
</organism>
<accession>A0A6A5YCX5</accession>